<dbReference type="InterPro" id="IPR051011">
    <property type="entry name" value="Metal_resp_trans_reg"/>
</dbReference>
<dbReference type="RefSeq" id="WP_344452336.1">
    <property type="nucleotide sequence ID" value="NZ_BAAATZ010000017.1"/>
</dbReference>
<dbReference type="Pfam" id="PF19361">
    <property type="entry name" value="DUF5937"/>
    <property type="match status" value="1"/>
</dbReference>
<gene>
    <name evidence="6" type="ORF">GCM10010439_42640</name>
</gene>
<comment type="caution">
    <text evidence="6">The sequence shown here is derived from an EMBL/GenBank/DDBJ whole genome shotgun (WGS) entry which is preliminary data.</text>
</comment>
<keyword evidence="1" id="KW-0805">Transcription regulation</keyword>
<evidence type="ECO:0000259" key="4">
    <source>
        <dbReference type="Pfam" id="PF01022"/>
    </source>
</evidence>
<dbReference type="InterPro" id="IPR001845">
    <property type="entry name" value="HTH_ArsR_DNA-bd_dom"/>
</dbReference>
<dbReference type="EMBL" id="BAAATZ010000017">
    <property type="protein sequence ID" value="GAA2730209.1"/>
    <property type="molecule type" value="Genomic_DNA"/>
</dbReference>
<dbReference type="SUPFAM" id="SSF46785">
    <property type="entry name" value="Winged helix' DNA-binding domain"/>
    <property type="match status" value="1"/>
</dbReference>
<name>A0ABP6GW98_9ACTN</name>
<reference evidence="7" key="1">
    <citation type="journal article" date="2019" name="Int. J. Syst. Evol. Microbiol.">
        <title>The Global Catalogue of Microorganisms (GCM) 10K type strain sequencing project: providing services to taxonomists for standard genome sequencing and annotation.</title>
        <authorList>
            <consortium name="The Broad Institute Genomics Platform"/>
            <consortium name="The Broad Institute Genome Sequencing Center for Infectious Disease"/>
            <person name="Wu L."/>
            <person name="Ma J."/>
        </authorList>
    </citation>
    <scope>NUCLEOTIDE SEQUENCE [LARGE SCALE GENOMIC DNA]</scope>
    <source>
        <strain evidence="7">JCM 8201</strain>
    </source>
</reference>
<dbReference type="CDD" id="cd00090">
    <property type="entry name" value="HTH_ARSR"/>
    <property type="match status" value="1"/>
</dbReference>
<protein>
    <submittedName>
        <fullName evidence="6">DUF5937 family protein</fullName>
    </submittedName>
</protein>
<evidence type="ECO:0000313" key="7">
    <source>
        <dbReference type="Proteomes" id="UP001501842"/>
    </source>
</evidence>
<dbReference type="Proteomes" id="UP001501842">
    <property type="component" value="Unassembled WGS sequence"/>
</dbReference>
<dbReference type="Gene3D" id="1.10.10.10">
    <property type="entry name" value="Winged helix-like DNA-binding domain superfamily/Winged helix DNA-binding domain"/>
    <property type="match status" value="1"/>
</dbReference>
<evidence type="ECO:0000313" key="6">
    <source>
        <dbReference type="EMBL" id="GAA2730209.1"/>
    </source>
</evidence>
<organism evidence="6 7">
    <name type="scientific">Actinocorallia aurantiaca</name>
    <dbReference type="NCBI Taxonomy" id="46204"/>
    <lineage>
        <taxon>Bacteria</taxon>
        <taxon>Bacillati</taxon>
        <taxon>Actinomycetota</taxon>
        <taxon>Actinomycetes</taxon>
        <taxon>Streptosporangiales</taxon>
        <taxon>Thermomonosporaceae</taxon>
        <taxon>Actinocorallia</taxon>
    </lineage>
</organism>
<dbReference type="Pfam" id="PF01022">
    <property type="entry name" value="HTH_5"/>
    <property type="match status" value="1"/>
</dbReference>
<keyword evidence="3" id="KW-0804">Transcription</keyword>
<accession>A0ABP6GW98</accession>
<feature type="domain" description="DUF5937" evidence="5">
    <location>
        <begin position="108"/>
        <end position="234"/>
    </location>
</feature>
<evidence type="ECO:0000256" key="3">
    <source>
        <dbReference type="ARBA" id="ARBA00023163"/>
    </source>
</evidence>
<evidence type="ECO:0000256" key="2">
    <source>
        <dbReference type="ARBA" id="ARBA00023125"/>
    </source>
</evidence>
<dbReference type="InterPro" id="IPR036388">
    <property type="entry name" value="WH-like_DNA-bd_sf"/>
</dbReference>
<dbReference type="InterPro" id="IPR011991">
    <property type="entry name" value="ArsR-like_HTH"/>
</dbReference>
<dbReference type="PANTHER" id="PTHR43132">
    <property type="entry name" value="ARSENICAL RESISTANCE OPERON REPRESSOR ARSR-RELATED"/>
    <property type="match status" value="1"/>
</dbReference>
<evidence type="ECO:0000259" key="5">
    <source>
        <dbReference type="Pfam" id="PF19361"/>
    </source>
</evidence>
<evidence type="ECO:0000256" key="1">
    <source>
        <dbReference type="ARBA" id="ARBA00023015"/>
    </source>
</evidence>
<feature type="domain" description="HTH arsR-type" evidence="4">
    <location>
        <begin position="280"/>
        <end position="298"/>
    </location>
</feature>
<sequence length="330" mass="36277">MYELRFTPEDLLRSRFAVAPLFETTLAVRSLHDPKRRPYHRPWLRGVEGHGLDLTPLIAVQPLRGWEPDFLSPLPDGPGRGVDGELDRVRTADPARVEAELLRTLQDQADPRLKAVVEALVADPRRAREVLADALELAWRVLVAPYWSRLRDFLDADLAYHARLLAEGGLEKLVPDLDAALSWQDQALLVDRAEEGVFQLSGTGMVLIPSAFVWPGKAVRAENTDPPALVYPARGIATLWSSPPTPSDALKRLLGAVRALLLTELVIPAATTNLAIRHSLSPANVSAHLKVLRDAGLVVGHRYRRRVLYERTALGDALVNGTGSEGEAGE</sequence>
<keyword evidence="2" id="KW-0238">DNA-binding</keyword>
<proteinExistence type="predicted"/>
<keyword evidence="7" id="KW-1185">Reference proteome</keyword>
<dbReference type="InterPro" id="IPR036390">
    <property type="entry name" value="WH_DNA-bd_sf"/>
</dbReference>
<dbReference type="InterPro" id="IPR045981">
    <property type="entry name" value="DUF5937"/>
</dbReference>
<dbReference type="PANTHER" id="PTHR43132:SF6">
    <property type="entry name" value="HTH-TYPE TRANSCRIPTIONAL REPRESSOR CZRA"/>
    <property type="match status" value="1"/>
</dbReference>